<dbReference type="RefSeq" id="WP_126541248.1">
    <property type="nucleotide sequence ID" value="NZ_BSPM01000004.1"/>
</dbReference>
<protein>
    <submittedName>
        <fullName evidence="1">Uncharacterized protein</fullName>
    </submittedName>
</protein>
<name>A0A4R6RGK1_9HYPH</name>
<keyword evidence="2" id="KW-1185">Reference proteome</keyword>
<proteinExistence type="predicted"/>
<accession>A0A4R6RGK1</accession>
<organism evidence="1 2">
    <name type="scientific">Oharaeibacter diazotrophicus</name>
    <dbReference type="NCBI Taxonomy" id="1920512"/>
    <lineage>
        <taxon>Bacteria</taxon>
        <taxon>Pseudomonadati</taxon>
        <taxon>Pseudomonadota</taxon>
        <taxon>Alphaproteobacteria</taxon>
        <taxon>Hyphomicrobiales</taxon>
        <taxon>Pleomorphomonadaceae</taxon>
        <taxon>Oharaeibacter</taxon>
    </lineage>
</organism>
<evidence type="ECO:0000313" key="1">
    <source>
        <dbReference type="EMBL" id="TDP85402.1"/>
    </source>
</evidence>
<dbReference type="OrthoDB" id="7877497at2"/>
<evidence type="ECO:0000313" key="2">
    <source>
        <dbReference type="Proteomes" id="UP000294547"/>
    </source>
</evidence>
<dbReference type="AlphaFoldDB" id="A0A4R6RGK1"/>
<dbReference type="Proteomes" id="UP000294547">
    <property type="component" value="Unassembled WGS sequence"/>
</dbReference>
<sequence>MSNTGAGVGSPNLPRASLVDEVMGHHVVGGVATTVRITTADLSAQVAEAIAIDRTAPKVYATWAGSGALALAAQTPGAANLGAQIPDTDTGTHVDPVTGLTVANAGFYASAPKVGGGFGYQWIAPTGLAQKAAATALDAETAARIAGDADLSAEVADLDGRASVAEARLSSVEAANGSAFLRLSGAETRLLGVEAATAAAAAEISAARGGEASLDARADAVEARVAAVEAAAALWRAATAAASGLDERPGDAPWCFSADLAGAFDDKVPLDGALVRESADGLVVELQGEATVSPRRVWRLEPGRVFTVTAAVRRAVDPVDPAIDAVELGLVALTSAKALMPIAPVVLVRSENLFAIDGRVLLSATVAGEAGTDIDVVWPAGVVYAAVYVRTFGGTHRTQVETIRVEDTTMLALVAGAL</sequence>
<comment type="caution">
    <text evidence="1">The sequence shown here is derived from an EMBL/GenBank/DDBJ whole genome shotgun (WGS) entry which is preliminary data.</text>
</comment>
<reference evidence="1 2" key="1">
    <citation type="submission" date="2019-03" db="EMBL/GenBank/DDBJ databases">
        <title>Genomic Encyclopedia of Type Strains, Phase IV (KMG-IV): sequencing the most valuable type-strain genomes for metagenomic binning, comparative biology and taxonomic classification.</title>
        <authorList>
            <person name="Goeker M."/>
        </authorList>
    </citation>
    <scope>NUCLEOTIDE SEQUENCE [LARGE SCALE GENOMIC DNA]</scope>
    <source>
        <strain evidence="1 2">DSM 102969</strain>
    </source>
</reference>
<gene>
    <name evidence="1" type="ORF">EDD54_2255</name>
</gene>
<dbReference type="EMBL" id="SNXY01000007">
    <property type="protein sequence ID" value="TDP85402.1"/>
    <property type="molecule type" value="Genomic_DNA"/>
</dbReference>